<keyword evidence="8" id="KW-1185">Reference proteome</keyword>
<dbReference type="InterPro" id="IPR012901">
    <property type="entry name" value="CARME"/>
</dbReference>
<organism evidence="7 8">
    <name type="scientific">Thalassiosira pseudonana</name>
    <name type="common">Marine diatom</name>
    <name type="synonym">Cyclotella nana</name>
    <dbReference type="NCBI Taxonomy" id="35128"/>
    <lineage>
        <taxon>Eukaryota</taxon>
        <taxon>Sar</taxon>
        <taxon>Stramenopiles</taxon>
        <taxon>Ochrophyta</taxon>
        <taxon>Bacillariophyta</taxon>
        <taxon>Coscinodiscophyceae</taxon>
        <taxon>Thalassiosirophycidae</taxon>
        <taxon>Thalassiosirales</taxon>
        <taxon>Thalassiosiraceae</taxon>
        <taxon>Thalassiosira</taxon>
    </lineage>
</organism>
<evidence type="ECO:0000256" key="2">
    <source>
        <dbReference type="ARBA" id="ARBA00012003"/>
    </source>
</evidence>
<keyword evidence="6" id="KW-0732">Signal</keyword>
<gene>
    <name evidence="7" type="ORF">THAPSDRAFT_5996</name>
</gene>
<dbReference type="EC" id="2.1.1.22" evidence="2"/>
<dbReference type="Proteomes" id="UP000001449">
    <property type="component" value="Chromosome 6"/>
</dbReference>
<dbReference type="EMBL" id="CM000643">
    <property type="protein sequence ID" value="EED91081.1"/>
    <property type="molecule type" value="Genomic_DNA"/>
</dbReference>
<name>B8C596_THAPS</name>
<reference evidence="7 8" key="2">
    <citation type="journal article" date="2008" name="Nature">
        <title>The Phaeodactylum genome reveals the evolutionary history of diatom genomes.</title>
        <authorList>
            <person name="Bowler C."/>
            <person name="Allen A.E."/>
            <person name="Badger J.H."/>
            <person name="Grimwood J."/>
            <person name="Jabbari K."/>
            <person name="Kuo A."/>
            <person name="Maheswari U."/>
            <person name="Martens C."/>
            <person name="Maumus F."/>
            <person name="Otillar R.P."/>
            <person name="Rayko E."/>
            <person name="Salamov A."/>
            <person name="Vandepoele K."/>
            <person name="Beszteri B."/>
            <person name="Gruber A."/>
            <person name="Heijde M."/>
            <person name="Katinka M."/>
            <person name="Mock T."/>
            <person name="Valentin K."/>
            <person name="Verret F."/>
            <person name="Berges J.A."/>
            <person name="Brownlee C."/>
            <person name="Cadoret J.P."/>
            <person name="Chiovitti A."/>
            <person name="Choi C.J."/>
            <person name="Coesel S."/>
            <person name="De Martino A."/>
            <person name="Detter J.C."/>
            <person name="Durkin C."/>
            <person name="Falciatore A."/>
            <person name="Fournet J."/>
            <person name="Haruta M."/>
            <person name="Huysman M.J."/>
            <person name="Jenkins B.D."/>
            <person name="Jiroutova K."/>
            <person name="Jorgensen R.E."/>
            <person name="Joubert Y."/>
            <person name="Kaplan A."/>
            <person name="Kroger N."/>
            <person name="Kroth P.G."/>
            <person name="La Roche J."/>
            <person name="Lindquist E."/>
            <person name="Lommer M."/>
            <person name="Martin-Jezequel V."/>
            <person name="Lopez P.J."/>
            <person name="Lucas S."/>
            <person name="Mangogna M."/>
            <person name="McGinnis K."/>
            <person name="Medlin L.K."/>
            <person name="Montsant A."/>
            <person name="Oudot-Le Secq M.P."/>
            <person name="Napoli C."/>
            <person name="Obornik M."/>
            <person name="Parker M.S."/>
            <person name="Petit J.L."/>
            <person name="Porcel B.M."/>
            <person name="Poulsen N."/>
            <person name="Robison M."/>
            <person name="Rychlewski L."/>
            <person name="Rynearson T.A."/>
            <person name="Schmutz J."/>
            <person name="Shapiro H."/>
            <person name="Siaut M."/>
            <person name="Stanley M."/>
            <person name="Sussman M.R."/>
            <person name="Taylor A.R."/>
            <person name="Vardi A."/>
            <person name="von Dassow P."/>
            <person name="Vyverman W."/>
            <person name="Willis A."/>
            <person name="Wyrwicz L.S."/>
            <person name="Rokhsar D.S."/>
            <person name="Weissenbach J."/>
            <person name="Armbrust E.V."/>
            <person name="Green B.R."/>
            <person name="Van de Peer Y."/>
            <person name="Grigoriev I.V."/>
        </authorList>
    </citation>
    <scope>NUCLEOTIDE SEQUENCE [LARGE SCALE GENOMIC DNA]</scope>
    <source>
        <strain evidence="7 8">CCMP1335</strain>
    </source>
</reference>
<sequence length="468" mass="52765">MTLLVTLYFLLTSLHSSLAFSPLIASVTQPNCNEVLHTDVEQAVREKLQRIASGYEKHIDTTMKLMDMEIELSEKTERCLLRGRVGGGRVLSDRVRMKQQSMRECLAANNVAVQRLLLGWKDADANQQLFQRVECARSDKVCDDVLSLGSGGVTDAQMKETEGYDTAIQVITHTARDWTMNSSPCRDATNGWILRAIVDNCAGMVQNQLRVLVPGSGLSRLAYDISTCHDILKSGVDICVEANDSSVTMAFAAKSVLDLVQKDAVSKIHPFASDPHRNEIHAEKRFEMQVFPDEEALTAYRDYNAMKQSNPDLTFTVGDFSSYSHESRNGMYNVVATSFFIDTATNIYEYIFIMKHLLCKDTSSVWVNCGPVQWHPCAMLRPTVDELKGILEACGFDLIIWEVAEETVAYRHPDDFAPTDDARFTREEGYRPLRFVARLRDYDSAEDLRERIEYVEYLNNVATGKDGE</sequence>
<dbReference type="GO" id="GO:0032259">
    <property type="term" value="P:methylation"/>
    <property type="evidence" value="ECO:0007669"/>
    <property type="project" value="UniProtKB-KW"/>
</dbReference>
<dbReference type="KEGG" id="tps:THAPSDRAFT_5996"/>
<dbReference type="GO" id="GO:0030735">
    <property type="term" value="F:carnosine N-methyltransferase activity"/>
    <property type="evidence" value="ECO:0007669"/>
    <property type="project" value="UniProtKB-EC"/>
</dbReference>
<evidence type="ECO:0000256" key="1">
    <source>
        <dbReference type="ARBA" id="ARBA00010086"/>
    </source>
</evidence>
<dbReference type="SUPFAM" id="SSF53335">
    <property type="entry name" value="S-adenosyl-L-methionine-dependent methyltransferases"/>
    <property type="match status" value="1"/>
</dbReference>
<dbReference type="GO" id="GO:0008757">
    <property type="term" value="F:S-adenosylmethionine-dependent methyltransferase activity"/>
    <property type="evidence" value="ECO:0000318"/>
    <property type="project" value="GO_Central"/>
</dbReference>
<keyword evidence="4" id="KW-0808">Transferase</keyword>
<keyword evidence="3" id="KW-0489">Methyltransferase</keyword>
<dbReference type="PANTHER" id="PTHR12303">
    <property type="entry name" value="CARNOSINE N-METHYLTRANSFERASE"/>
    <property type="match status" value="1"/>
</dbReference>
<evidence type="ECO:0000313" key="7">
    <source>
        <dbReference type="EMBL" id="EED91081.1"/>
    </source>
</evidence>
<proteinExistence type="inferred from homology"/>
<dbReference type="InParanoid" id="B8C596"/>
<evidence type="ECO:0000256" key="5">
    <source>
        <dbReference type="ARBA" id="ARBA00022691"/>
    </source>
</evidence>
<dbReference type="Pfam" id="PF07942">
    <property type="entry name" value="CARME"/>
    <property type="match status" value="1"/>
</dbReference>
<dbReference type="AlphaFoldDB" id="B8C596"/>
<dbReference type="RefSeq" id="XP_002290974.1">
    <property type="nucleotide sequence ID" value="XM_002290938.1"/>
</dbReference>
<comment type="similarity">
    <text evidence="1">Belongs to the carnosine N-methyltransferase family.</text>
</comment>
<accession>B8C596</accession>
<dbReference type="PaxDb" id="35128-Thaps5996"/>
<evidence type="ECO:0000313" key="8">
    <source>
        <dbReference type="Proteomes" id="UP000001449"/>
    </source>
</evidence>
<protein>
    <recommendedName>
        <fullName evidence="2">carnosine N-methyltransferase</fullName>
        <ecNumber evidence="2">2.1.1.22</ecNumber>
    </recommendedName>
</protein>
<evidence type="ECO:0000256" key="4">
    <source>
        <dbReference type="ARBA" id="ARBA00022679"/>
    </source>
</evidence>
<evidence type="ECO:0000256" key="6">
    <source>
        <dbReference type="SAM" id="SignalP"/>
    </source>
</evidence>
<dbReference type="eggNOG" id="KOG2798">
    <property type="taxonomic scope" value="Eukaryota"/>
</dbReference>
<dbReference type="SMART" id="SM01296">
    <property type="entry name" value="N2227"/>
    <property type="match status" value="1"/>
</dbReference>
<feature type="chain" id="PRO_5002869736" description="carnosine N-methyltransferase" evidence="6">
    <location>
        <begin position="20"/>
        <end position="468"/>
    </location>
</feature>
<dbReference type="HOGENOM" id="CLU_584636_0_0_1"/>
<dbReference type="PANTHER" id="PTHR12303:SF6">
    <property type="entry name" value="CARNOSINE N-METHYLTRANSFERASE"/>
    <property type="match status" value="1"/>
</dbReference>
<dbReference type="InterPro" id="IPR029063">
    <property type="entry name" value="SAM-dependent_MTases_sf"/>
</dbReference>
<dbReference type="GeneID" id="7451161"/>
<keyword evidence="5" id="KW-0949">S-adenosyl-L-methionine</keyword>
<feature type="signal peptide" evidence="6">
    <location>
        <begin position="1"/>
        <end position="19"/>
    </location>
</feature>
<reference evidence="7 8" key="1">
    <citation type="journal article" date="2004" name="Science">
        <title>The genome of the diatom Thalassiosira pseudonana: ecology, evolution, and metabolism.</title>
        <authorList>
            <person name="Armbrust E.V."/>
            <person name="Berges J.A."/>
            <person name="Bowler C."/>
            <person name="Green B.R."/>
            <person name="Martinez D."/>
            <person name="Putnam N.H."/>
            <person name="Zhou S."/>
            <person name="Allen A.E."/>
            <person name="Apt K.E."/>
            <person name="Bechner M."/>
            <person name="Brzezinski M.A."/>
            <person name="Chaal B.K."/>
            <person name="Chiovitti A."/>
            <person name="Davis A.K."/>
            <person name="Demarest M.S."/>
            <person name="Detter J.C."/>
            <person name="Glavina T."/>
            <person name="Goodstein D."/>
            <person name="Hadi M.Z."/>
            <person name="Hellsten U."/>
            <person name="Hildebrand M."/>
            <person name="Jenkins B.D."/>
            <person name="Jurka J."/>
            <person name="Kapitonov V.V."/>
            <person name="Kroger N."/>
            <person name="Lau W.W."/>
            <person name="Lane T.W."/>
            <person name="Larimer F.W."/>
            <person name="Lippmeier J.C."/>
            <person name="Lucas S."/>
            <person name="Medina M."/>
            <person name="Montsant A."/>
            <person name="Obornik M."/>
            <person name="Parker M.S."/>
            <person name="Palenik B."/>
            <person name="Pazour G.J."/>
            <person name="Richardson P.M."/>
            <person name="Rynearson T.A."/>
            <person name="Saito M.A."/>
            <person name="Schwartz D.C."/>
            <person name="Thamatrakoln K."/>
            <person name="Valentin K."/>
            <person name="Vardi A."/>
            <person name="Wilkerson F.P."/>
            <person name="Rokhsar D.S."/>
        </authorList>
    </citation>
    <scope>NUCLEOTIDE SEQUENCE [LARGE SCALE GENOMIC DNA]</scope>
    <source>
        <strain evidence="7 8">CCMP1335</strain>
    </source>
</reference>
<evidence type="ECO:0000256" key="3">
    <source>
        <dbReference type="ARBA" id="ARBA00022603"/>
    </source>
</evidence>